<evidence type="ECO:0000313" key="4">
    <source>
        <dbReference type="Proteomes" id="UP000597762"/>
    </source>
</evidence>
<dbReference type="PANTHER" id="PTHR12835:SF5">
    <property type="entry name" value="BIOTIN--PROTEIN LIGASE"/>
    <property type="match status" value="1"/>
</dbReference>
<feature type="transmembrane region" description="Helical" evidence="1">
    <location>
        <begin position="724"/>
        <end position="742"/>
    </location>
</feature>
<keyword evidence="1" id="KW-0472">Membrane</keyword>
<dbReference type="EC" id="6.3.4.10" evidence="3"/>
<dbReference type="InterPro" id="IPR004143">
    <property type="entry name" value="BPL_LPL_catalytic"/>
</dbReference>
<proteinExistence type="predicted"/>
<dbReference type="EMBL" id="CAHIKZ030000473">
    <property type="protein sequence ID" value="CAE1176096.1"/>
    <property type="molecule type" value="Genomic_DNA"/>
</dbReference>
<keyword evidence="4" id="KW-1185">Reference proteome</keyword>
<dbReference type="Proteomes" id="UP000597762">
    <property type="component" value="Unassembled WGS sequence"/>
</dbReference>
<accession>A0A812BE63</accession>
<reference evidence="3" key="1">
    <citation type="submission" date="2021-01" db="EMBL/GenBank/DDBJ databases">
        <authorList>
            <person name="Li R."/>
            <person name="Bekaert M."/>
        </authorList>
    </citation>
    <scope>NUCLEOTIDE SEQUENCE</scope>
    <source>
        <strain evidence="3">Farmed</strain>
    </source>
</reference>
<dbReference type="SUPFAM" id="SSF55681">
    <property type="entry name" value="Class II aaRS and biotin synthetases"/>
    <property type="match status" value="1"/>
</dbReference>
<evidence type="ECO:0000259" key="2">
    <source>
        <dbReference type="PROSITE" id="PS51733"/>
    </source>
</evidence>
<dbReference type="GO" id="GO:0004077">
    <property type="term" value="F:biotin--[biotin carboxyl-carrier protein] ligase activity"/>
    <property type="evidence" value="ECO:0007669"/>
    <property type="project" value="UniProtKB-EC"/>
</dbReference>
<dbReference type="PROSITE" id="PS51733">
    <property type="entry name" value="BPL_LPL_CATALYTIC"/>
    <property type="match status" value="1"/>
</dbReference>
<dbReference type="GO" id="GO:0005737">
    <property type="term" value="C:cytoplasm"/>
    <property type="evidence" value="ECO:0007669"/>
    <property type="project" value="TreeGrafter"/>
</dbReference>
<organism evidence="3 4">
    <name type="scientific">Acanthosepion pharaonis</name>
    <name type="common">Pharaoh cuttlefish</name>
    <name type="synonym">Sepia pharaonis</name>
    <dbReference type="NCBI Taxonomy" id="158019"/>
    <lineage>
        <taxon>Eukaryota</taxon>
        <taxon>Metazoa</taxon>
        <taxon>Spiralia</taxon>
        <taxon>Lophotrochozoa</taxon>
        <taxon>Mollusca</taxon>
        <taxon>Cephalopoda</taxon>
        <taxon>Coleoidea</taxon>
        <taxon>Decapodiformes</taxon>
        <taxon>Sepiida</taxon>
        <taxon>Sepiina</taxon>
        <taxon>Sepiidae</taxon>
        <taxon>Acanthosepion</taxon>
    </lineage>
</organism>
<evidence type="ECO:0000313" key="3">
    <source>
        <dbReference type="EMBL" id="CAE1176096.1"/>
    </source>
</evidence>
<dbReference type="OrthoDB" id="10250105at2759"/>
<keyword evidence="1" id="KW-1133">Transmembrane helix</keyword>
<name>A0A812BE63_ACAPH</name>
<comment type="caution">
    <text evidence="3">The sequence shown here is derived from an EMBL/GenBank/DDBJ whole genome shotgun (WGS) entry which is preliminary data.</text>
</comment>
<dbReference type="Gene3D" id="3.30.930.10">
    <property type="entry name" value="Bira Bifunctional Protein, Domain 2"/>
    <property type="match status" value="1"/>
</dbReference>
<keyword evidence="1" id="KW-0812">Transmembrane</keyword>
<keyword evidence="3" id="KW-0436">Ligase</keyword>
<feature type="transmembrane region" description="Helical" evidence="1">
    <location>
        <begin position="700"/>
        <end position="718"/>
    </location>
</feature>
<sequence length="743" mass="83664">MYLRALGNSIKKSSLLFQQPVSVTRELSPFLKNVLSSRFVARVVQDDNLHIVSVHPVVTVPLREWHFYRNIVQDDLLSLPQDIHILLLEASITPDLSKENTGNVDENNCELEESSFCLQIQEYGQTLAWKAGVPCSVLMTCNTPSLLNMGLALKNGQLQFQELKIGSILSVKTEGTGSSLLLPPAVKESLKRSNSDHSIDDRDFCCQSNEALASPCETVNNSEQDEEELLLDSETEMAAGDIKYEKLEADDEIKTADSSFAQSKKTAAKPPNITVYCGKEDSKESFDRIRSVLEQCVDKERYVIYQVVHNEMNTVPWSDNTELLVLASEESCKDVDEVVLTYLERGGNIISFGGCVDNVFLKMEALASSGSVVQMSCHKWNKVVVKCGGLAYTDVVKMPEYNCSVLARDDASNKPLIVKLHSIVTVNPEPSLAILSQVRFDADPSAELVDILSYLLSTHLNIECASKTVPDLTPGLLLAKSKKLKKLLLRNLSKRLKDGTLNSSEVSLKFVHSLKEIKTPASSSILPVITHNSSEEEESYNPKYFKADMYWTNLHSTVLGTVVLYVDVVPTTMNLLNQMVLTTPKSVGLIAIAGRQTSGKGRGGNQWLSPIGCAMFTMHIKIDRYSNLGQNPAYLQHIITVAVVQSVRTLPGYEDFDLRVKWPNDLYFGKSSKLGGLFFSSFFFFFSFLFFSFLFSFFSFLFFSFLFLFFSFLFLFFFFSFFSFLFSFFFFFSFFFLFFFFFF</sequence>
<protein>
    <submittedName>
        <fullName evidence="3">HLCS</fullName>
        <ecNumber evidence="3">6.3.4.10</ecNumber>
        <ecNumber evidence="3">6.3.4.11</ecNumber>
        <ecNumber evidence="3">6.3.4.15</ecNumber>
        <ecNumber evidence="3">6.3.4.9</ecNumber>
    </submittedName>
</protein>
<feature type="transmembrane region" description="Helical" evidence="1">
    <location>
        <begin position="674"/>
        <end position="695"/>
    </location>
</feature>
<dbReference type="InterPro" id="IPR045864">
    <property type="entry name" value="aa-tRNA-synth_II/BPL/LPL"/>
</dbReference>
<dbReference type="Pfam" id="PF03099">
    <property type="entry name" value="BPL_LplA_LipB"/>
    <property type="match status" value="1"/>
</dbReference>
<dbReference type="AlphaFoldDB" id="A0A812BE63"/>
<dbReference type="EC" id="6.3.4.15" evidence="3"/>
<feature type="domain" description="BPL/LPL catalytic" evidence="2">
    <location>
        <begin position="556"/>
        <end position="740"/>
    </location>
</feature>
<dbReference type="EC" id="6.3.4.11" evidence="3"/>
<gene>
    <name evidence="3" type="ORF">SPHA_13994</name>
</gene>
<dbReference type="PANTHER" id="PTHR12835">
    <property type="entry name" value="BIOTIN PROTEIN LIGASE"/>
    <property type="match status" value="1"/>
</dbReference>
<dbReference type="EC" id="6.3.4.9" evidence="3"/>
<evidence type="ECO:0000256" key="1">
    <source>
        <dbReference type="SAM" id="Phobius"/>
    </source>
</evidence>